<protein>
    <submittedName>
        <fullName evidence="6">MBL fold metallo-hydrolase</fullName>
    </submittedName>
</protein>
<dbReference type="EMBL" id="VDDC01000038">
    <property type="protein sequence ID" value="TNH38080.1"/>
    <property type="molecule type" value="Genomic_DNA"/>
</dbReference>
<dbReference type="InterPro" id="IPR001018">
    <property type="entry name" value="Beta-lactamase_class-B_CS"/>
</dbReference>
<gene>
    <name evidence="6" type="ORF">FHD67_16695</name>
</gene>
<feature type="domain" description="Metallo-beta-lactamase" evidence="5">
    <location>
        <begin position="29"/>
        <end position="204"/>
    </location>
</feature>
<name>A0A5C4R298_9RHOB</name>
<evidence type="ECO:0000313" key="6">
    <source>
        <dbReference type="EMBL" id="TNH38080.1"/>
    </source>
</evidence>
<comment type="caution">
    <text evidence="6">The sequence shown here is derived from an EMBL/GenBank/DDBJ whole genome shotgun (WGS) entry which is preliminary data.</text>
</comment>
<dbReference type="Proteomes" id="UP000304880">
    <property type="component" value="Unassembled WGS sequence"/>
</dbReference>
<dbReference type="SUPFAM" id="SSF56281">
    <property type="entry name" value="Metallo-hydrolase/oxidoreductase"/>
    <property type="match status" value="1"/>
</dbReference>
<evidence type="ECO:0000256" key="4">
    <source>
        <dbReference type="ARBA" id="ARBA00022833"/>
    </source>
</evidence>
<dbReference type="InterPro" id="IPR050698">
    <property type="entry name" value="MBL"/>
</dbReference>
<dbReference type="Gene3D" id="3.40.50.10890">
    <property type="match status" value="1"/>
</dbReference>
<dbReference type="GO" id="GO:0004521">
    <property type="term" value="F:RNA endonuclease activity"/>
    <property type="evidence" value="ECO:0007669"/>
    <property type="project" value="TreeGrafter"/>
</dbReference>
<dbReference type="GO" id="GO:0008270">
    <property type="term" value="F:zinc ion binding"/>
    <property type="evidence" value="ECO:0007669"/>
    <property type="project" value="InterPro"/>
</dbReference>
<dbReference type="GO" id="GO:0017001">
    <property type="term" value="P:antibiotic catabolic process"/>
    <property type="evidence" value="ECO:0007669"/>
    <property type="project" value="InterPro"/>
</dbReference>
<dbReference type="InterPro" id="IPR036866">
    <property type="entry name" value="RibonucZ/Hydroxyglut_hydro"/>
</dbReference>
<reference evidence="6 7" key="1">
    <citation type="submission" date="2019-06" db="EMBL/GenBank/DDBJ databases">
        <authorList>
            <person name="Li J."/>
        </authorList>
    </citation>
    <scope>NUCLEOTIDE SEQUENCE [LARGE SCALE GENOMIC DNA]</scope>
    <source>
        <strain evidence="6 7">CGMCC 1.8012</strain>
    </source>
</reference>
<evidence type="ECO:0000259" key="5">
    <source>
        <dbReference type="SMART" id="SM00849"/>
    </source>
</evidence>
<dbReference type="PANTHER" id="PTHR11203:SF37">
    <property type="entry name" value="INTEGRATOR COMPLEX SUBUNIT 11"/>
    <property type="match status" value="1"/>
</dbReference>
<evidence type="ECO:0000256" key="1">
    <source>
        <dbReference type="ARBA" id="ARBA00001947"/>
    </source>
</evidence>
<dbReference type="SMART" id="SM00849">
    <property type="entry name" value="Lactamase_B"/>
    <property type="match status" value="1"/>
</dbReference>
<dbReference type="InterPro" id="IPR001279">
    <property type="entry name" value="Metallo-B-lactamas"/>
</dbReference>
<organism evidence="6 7">
    <name type="scientific">Paracoccus haeundaensis</name>
    <dbReference type="NCBI Taxonomy" id="225362"/>
    <lineage>
        <taxon>Bacteria</taxon>
        <taxon>Pseudomonadati</taxon>
        <taxon>Pseudomonadota</taxon>
        <taxon>Alphaproteobacteria</taxon>
        <taxon>Rhodobacterales</taxon>
        <taxon>Paracoccaceae</taxon>
        <taxon>Paracoccus</taxon>
    </lineage>
</organism>
<keyword evidence="4" id="KW-0862">Zinc</keyword>
<evidence type="ECO:0000313" key="7">
    <source>
        <dbReference type="Proteomes" id="UP000304880"/>
    </source>
</evidence>
<keyword evidence="2" id="KW-0479">Metal-binding</keyword>
<dbReference type="AlphaFoldDB" id="A0A5C4R298"/>
<dbReference type="PROSITE" id="PS00743">
    <property type="entry name" value="BETA_LACTAMASE_B_1"/>
    <property type="match status" value="1"/>
</dbReference>
<proteinExistence type="predicted"/>
<accession>A0A5C4R298</accession>
<evidence type="ECO:0000256" key="2">
    <source>
        <dbReference type="ARBA" id="ARBA00022723"/>
    </source>
</evidence>
<evidence type="ECO:0000256" key="3">
    <source>
        <dbReference type="ARBA" id="ARBA00022801"/>
    </source>
</evidence>
<keyword evidence="7" id="KW-1185">Reference proteome</keyword>
<dbReference type="PANTHER" id="PTHR11203">
    <property type="entry name" value="CLEAVAGE AND POLYADENYLATION SPECIFICITY FACTOR FAMILY MEMBER"/>
    <property type="match status" value="1"/>
</dbReference>
<comment type="cofactor">
    <cofactor evidence="1">
        <name>Zn(2+)</name>
        <dbReference type="ChEBI" id="CHEBI:29105"/>
    </cofactor>
</comment>
<dbReference type="Gene3D" id="3.60.15.10">
    <property type="entry name" value="Ribonuclease Z/Hydroxyacylglutathione hydrolase-like"/>
    <property type="match status" value="1"/>
</dbReference>
<dbReference type="GO" id="GO:0008800">
    <property type="term" value="F:beta-lactamase activity"/>
    <property type="evidence" value="ECO:0007669"/>
    <property type="project" value="InterPro"/>
</dbReference>
<keyword evidence="3 6" id="KW-0378">Hydrolase</keyword>
<dbReference type="Pfam" id="PF00753">
    <property type="entry name" value="Lactamase_B"/>
    <property type="match status" value="1"/>
</dbReference>
<sequence length="371" mass="38603">MLIKPRKPAHGAGRSMPELRAISGVGSKGAACFLLQIGERNLLLDLGRGPDEDRAPDLRDLPPIDAILFSHGHADHTGGLDLWPDLGAPPLFASRPTIALARHPGLQQARPLDGLGQILGVALLTGPAGHAPGAVWMRIGGKGGLLYSGDACAESPMFCAAPYPPAAAMVIDASYGVADQPLSAQIEQIVSQIDGPVLLPCPAGGRGLEIAATLLQRGLPVSICAEHRRVVRVLRDHADWMTPQGRNALSLLDQAADLHADSPIAGSMIAAGPNAERGVAHALAGRIRDAGGARIIFTGHVAAGSPAQDLIDQGHAVFSRWNVHPTLSQASAMVASAAPQVMLAAFCAASVADDLRVRTGWPIARGERLVW</sequence>